<sequence length="174" mass="19952">MALRVLEKNIEKPMRFHIDFNGEREALKFSMNIKKTYLRTCCHYLQQVTNMKMWPDLRNRHMESLVVKGRTRKTINKLRNNDFDVEAAAKGRGKTRVIAASTIDRGMTFEPIAALERDMERVVITTSSPVIRRCIDIGRAITTPVRARCICTERTSTTLVRGRVIGIGRDSTTP</sequence>
<feature type="non-terminal residue" evidence="1">
    <location>
        <position position="1"/>
    </location>
</feature>
<evidence type="ECO:0000313" key="2">
    <source>
        <dbReference type="Proteomes" id="UP000824120"/>
    </source>
</evidence>
<dbReference type="Proteomes" id="UP000824120">
    <property type="component" value="Chromosome 5"/>
</dbReference>
<organism evidence="1 2">
    <name type="scientific">Solanum commersonii</name>
    <name type="common">Commerson's wild potato</name>
    <name type="synonym">Commerson's nightshade</name>
    <dbReference type="NCBI Taxonomy" id="4109"/>
    <lineage>
        <taxon>Eukaryota</taxon>
        <taxon>Viridiplantae</taxon>
        <taxon>Streptophyta</taxon>
        <taxon>Embryophyta</taxon>
        <taxon>Tracheophyta</taxon>
        <taxon>Spermatophyta</taxon>
        <taxon>Magnoliopsida</taxon>
        <taxon>eudicotyledons</taxon>
        <taxon>Gunneridae</taxon>
        <taxon>Pentapetalae</taxon>
        <taxon>asterids</taxon>
        <taxon>lamiids</taxon>
        <taxon>Solanales</taxon>
        <taxon>Solanaceae</taxon>
        <taxon>Solanoideae</taxon>
        <taxon>Solaneae</taxon>
        <taxon>Solanum</taxon>
    </lineage>
</organism>
<dbReference type="OrthoDB" id="10444013at2759"/>
<protein>
    <submittedName>
        <fullName evidence="1">Uncharacterized protein</fullName>
    </submittedName>
</protein>
<proteinExistence type="predicted"/>
<keyword evidence="2" id="KW-1185">Reference proteome</keyword>
<reference evidence="1 2" key="1">
    <citation type="submission" date="2020-09" db="EMBL/GenBank/DDBJ databases">
        <title>De no assembly of potato wild relative species, Solanum commersonii.</title>
        <authorList>
            <person name="Cho K."/>
        </authorList>
    </citation>
    <scope>NUCLEOTIDE SEQUENCE [LARGE SCALE GENOMIC DNA]</scope>
    <source>
        <strain evidence="1">LZ3.2</strain>
        <tissue evidence="1">Leaf</tissue>
    </source>
</reference>
<name>A0A9J5Z1B8_SOLCO</name>
<dbReference type="EMBL" id="JACXVP010000005">
    <property type="protein sequence ID" value="KAG5605180.1"/>
    <property type="molecule type" value="Genomic_DNA"/>
</dbReference>
<comment type="caution">
    <text evidence="1">The sequence shown here is derived from an EMBL/GenBank/DDBJ whole genome shotgun (WGS) entry which is preliminary data.</text>
</comment>
<dbReference type="AlphaFoldDB" id="A0A9J5Z1B8"/>
<evidence type="ECO:0000313" key="1">
    <source>
        <dbReference type="EMBL" id="KAG5605180.1"/>
    </source>
</evidence>
<accession>A0A9J5Z1B8</accession>
<gene>
    <name evidence="1" type="ORF">H5410_026672</name>
</gene>